<sequence length="41" mass="5021">MYYWSIVFVHPFFNALKKIFHYNQQVFMSDTTDWTKSLKTG</sequence>
<gene>
    <name evidence="1" type="ORF">SHD_3127</name>
</gene>
<proteinExistence type="predicted"/>
<evidence type="ECO:0000313" key="2">
    <source>
        <dbReference type="Proteomes" id="UP000017548"/>
    </source>
</evidence>
<accession>A0ABP2Z1W0</accession>
<protein>
    <submittedName>
        <fullName evidence="1">Uncharacterized protein</fullName>
    </submittedName>
</protein>
<keyword evidence="2" id="KW-1185">Reference proteome</keyword>
<dbReference type="Proteomes" id="UP000017548">
    <property type="component" value="Unassembled WGS sequence"/>
</dbReference>
<name>A0ABP2Z1W0_9GAMM</name>
<organism evidence="1 2">
    <name type="scientific">Shewanella decolorationis S12</name>
    <dbReference type="NCBI Taxonomy" id="1353536"/>
    <lineage>
        <taxon>Bacteria</taxon>
        <taxon>Pseudomonadati</taxon>
        <taxon>Pseudomonadota</taxon>
        <taxon>Gammaproteobacteria</taxon>
        <taxon>Alteromonadales</taxon>
        <taxon>Shewanellaceae</taxon>
        <taxon>Shewanella</taxon>
    </lineage>
</organism>
<reference evidence="1 2" key="1">
    <citation type="journal article" date="2013" name="Genome Announc.">
        <title>Draft Genome Sequence of Shewanella decolorationis S12, a Dye-Degrading Bacterium Isolated from a Wastewater Treatment Plant.</title>
        <authorList>
            <person name="Xu M."/>
            <person name="Fang Y."/>
            <person name="Liu J."/>
            <person name="Chen X."/>
            <person name="Sun G."/>
            <person name="Guo J."/>
            <person name="Hua Z."/>
            <person name="Tu Q."/>
            <person name="Wu L."/>
            <person name="Zhou J."/>
            <person name="Liu X."/>
        </authorList>
    </citation>
    <scope>NUCLEOTIDE SEQUENCE [LARGE SCALE GENOMIC DNA]</scope>
    <source>
        <strain evidence="1 2">S12</strain>
    </source>
</reference>
<evidence type="ECO:0000313" key="1">
    <source>
        <dbReference type="EMBL" id="ESE40375.1"/>
    </source>
</evidence>
<dbReference type="EMBL" id="AXZL01000072">
    <property type="protein sequence ID" value="ESE40375.1"/>
    <property type="molecule type" value="Genomic_DNA"/>
</dbReference>
<comment type="caution">
    <text evidence="1">The sequence shown here is derived from an EMBL/GenBank/DDBJ whole genome shotgun (WGS) entry which is preliminary data.</text>
</comment>